<evidence type="ECO:0000313" key="5">
    <source>
        <dbReference type="EMBL" id="KAL0343010.1"/>
    </source>
</evidence>
<dbReference type="Gene3D" id="3.40.50.2000">
    <property type="entry name" value="Glycogen Phosphorylase B"/>
    <property type="match status" value="2"/>
</dbReference>
<dbReference type="InterPro" id="IPR002213">
    <property type="entry name" value="UDP_glucos_trans"/>
</dbReference>
<evidence type="ECO:0000256" key="1">
    <source>
        <dbReference type="ARBA" id="ARBA00009995"/>
    </source>
</evidence>
<organism evidence="5">
    <name type="scientific">Sesamum angustifolium</name>
    <dbReference type="NCBI Taxonomy" id="2727405"/>
    <lineage>
        <taxon>Eukaryota</taxon>
        <taxon>Viridiplantae</taxon>
        <taxon>Streptophyta</taxon>
        <taxon>Embryophyta</taxon>
        <taxon>Tracheophyta</taxon>
        <taxon>Spermatophyta</taxon>
        <taxon>Magnoliopsida</taxon>
        <taxon>eudicotyledons</taxon>
        <taxon>Gunneridae</taxon>
        <taxon>Pentapetalae</taxon>
        <taxon>asterids</taxon>
        <taxon>lamiids</taxon>
        <taxon>Lamiales</taxon>
        <taxon>Pedaliaceae</taxon>
        <taxon>Sesamum</taxon>
    </lineage>
</organism>
<protein>
    <recommendedName>
        <fullName evidence="4">Glycosyltransferase</fullName>
        <ecNumber evidence="4">2.4.1.-</ecNumber>
    </recommendedName>
</protein>
<proteinExistence type="inferred from homology"/>
<dbReference type="SUPFAM" id="SSF53756">
    <property type="entry name" value="UDP-Glycosyltransferase/glycogen phosphorylase"/>
    <property type="match status" value="1"/>
</dbReference>
<dbReference type="PANTHER" id="PTHR48049">
    <property type="entry name" value="GLYCOSYLTRANSFERASE"/>
    <property type="match status" value="1"/>
</dbReference>
<dbReference type="CDD" id="cd03784">
    <property type="entry name" value="GT1_Gtf-like"/>
    <property type="match status" value="1"/>
</dbReference>
<evidence type="ECO:0000256" key="2">
    <source>
        <dbReference type="ARBA" id="ARBA00022679"/>
    </source>
</evidence>
<comment type="similarity">
    <text evidence="1 3">Belongs to the UDP-glycosyltransferase family.</text>
</comment>
<reference evidence="5" key="2">
    <citation type="journal article" date="2024" name="Plant">
        <title>Genomic evolution and insights into agronomic trait innovations of Sesamum species.</title>
        <authorList>
            <person name="Miao H."/>
            <person name="Wang L."/>
            <person name="Qu L."/>
            <person name="Liu H."/>
            <person name="Sun Y."/>
            <person name="Le M."/>
            <person name="Wang Q."/>
            <person name="Wei S."/>
            <person name="Zheng Y."/>
            <person name="Lin W."/>
            <person name="Duan Y."/>
            <person name="Cao H."/>
            <person name="Xiong S."/>
            <person name="Wang X."/>
            <person name="Wei L."/>
            <person name="Li C."/>
            <person name="Ma Q."/>
            <person name="Ju M."/>
            <person name="Zhao R."/>
            <person name="Li G."/>
            <person name="Mu C."/>
            <person name="Tian Q."/>
            <person name="Mei H."/>
            <person name="Zhang T."/>
            <person name="Gao T."/>
            <person name="Zhang H."/>
        </authorList>
    </citation>
    <scope>NUCLEOTIDE SEQUENCE</scope>
    <source>
        <strain evidence="5">G01</strain>
    </source>
</reference>
<dbReference type="InterPro" id="IPR035595">
    <property type="entry name" value="UDP_glycos_trans_CS"/>
</dbReference>
<dbReference type="Pfam" id="PF00201">
    <property type="entry name" value="UDPGT"/>
    <property type="match status" value="1"/>
</dbReference>
<dbReference type="EC" id="2.4.1.-" evidence="4"/>
<dbReference type="PANTHER" id="PTHR48049:SF60">
    <property type="entry name" value="UDP-GLYCOSYLTRANSFERASE 91B1"/>
    <property type="match status" value="1"/>
</dbReference>
<name>A0AAW2NHV8_9LAMI</name>
<sequence>MACLRSYNPISPTLQPHCSKGSQNLIHFHPRNIDRLPKLPPHLSSSIALVKIPLPRIAELPANAEATIDIHGGQMDHLKKAFDGLEPGMTRFLEDSSPDWIIYDFAAHWLPPVAARLGISRAFYSNNNAWFAAFFGPTDGLISHYDDRTKPDDFMVPPKWANFETKVAYRRHEADWIVGMGQINQSGFSDLYRVGKVILGCEAMLTRHCYEFEPEWLTLLEELHHRPVVPLGLMPPKVQDHSIDNNSNHNTWISINNWLDGQNKRSVVYVALGSEVTPSQDMLIELAQGLELSGVPFFWVLRKASGPDPMEQLSGFEERVSGRGIIWRSWAPQLEILSHESVGGFLTHCGWSSFVEGLMFGHPLITLPFVLDQGLNSRVIVEKQLGVEILRNEQDGSCTRNSVADSIKLVMLGKEGSALRERAQEMSKVFDDTELQSRYINNAIEFLENHRSLARTSIA</sequence>
<accession>A0AAW2NHV8</accession>
<gene>
    <name evidence="5" type="ORF">Sangu_1188400</name>
</gene>
<dbReference type="GO" id="GO:0035251">
    <property type="term" value="F:UDP-glucosyltransferase activity"/>
    <property type="evidence" value="ECO:0007669"/>
    <property type="project" value="InterPro"/>
</dbReference>
<reference evidence="5" key="1">
    <citation type="submission" date="2020-06" db="EMBL/GenBank/DDBJ databases">
        <authorList>
            <person name="Li T."/>
            <person name="Hu X."/>
            <person name="Zhang T."/>
            <person name="Song X."/>
            <person name="Zhang H."/>
            <person name="Dai N."/>
            <person name="Sheng W."/>
            <person name="Hou X."/>
            <person name="Wei L."/>
        </authorList>
    </citation>
    <scope>NUCLEOTIDE SEQUENCE</scope>
    <source>
        <strain evidence="5">G01</strain>
        <tissue evidence="5">Leaf</tissue>
    </source>
</reference>
<keyword evidence="2 3" id="KW-0808">Transferase</keyword>
<keyword evidence="3" id="KW-0328">Glycosyltransferase</keyword>
<comment type="caution">
    <text evidence="5">The sequence shown here is derived from an EMBL/GenBank/DDBJ whole genome shotgun (WGS) entry which is preliminary data.</text>
</comment>
<dbReference type="InterPro" id="IPR050481">
    <property type="entry name" value="UDP-glycosyltransf_plant"/>
</dbReference>
<dbReference type="AlphaFoldDB" id="A0AAW2NHV8"/>
<evidence type="ECO:0000256" key="3">
    <source>
        <dbReference type="RuleBase" id="RU003718"/>
    </source>
</evidence>
<dbReference type="EMBL" id="JACGWK010000007">
    <property type="protein sequence ID" value="KAL0343010.1"/>
    <property type="molecule type" value="Genomic_DNA"/>
</dbReference>
<dbReference type="PROSITE" id="PS00375">
    <property type="entry name" value="UDPGT"/>
    <property type="match status" value="1"/>
</dbReference>
<evidence type="ECO:0000256" key="4">
    <source>
        <dbReference type="RuleBase" id="RU362057"/>
    </source>
</evidence>
<dbReference type="FunFam" id="3.40.50.2000:FF:000037">
    <property type="entry name" value="Glycosyltransferase"/>
    <property type="match status" value="1"/>
</dbReference>